<keyword evidence="1" id="KW-0812">Transmembrane</keyword>
<proteinExistence type="predicted"/>
<feature type="transmembrane region" description="Helical" evidence="1">
    <location>
        <begin position="28"/>
        <end position="51"/>
    </location>
</feature>
<dbReference type="GO" id="GO:0016020">
    <property type="term" value="C:membrane"/>
    <property type="evidence" value="ECO:0007669"/>
    <property type="project" value="InterPro"/>
</dbReference>
<dbReference type="InterPro" id="IPR004891">
    <property type="entry name" value="Mercury-R_MerC"/>
</dbReference>
<dbReference type="AlphaFoldDB" id="A0A517MA28"/>
<keyword evidence="3" id="KW-1185">Reference proteome</keyword>
<organism evidence="2 3">
    <name type="scientific">Roseimaritima multifibrata</name>
    <dbReference type="NCBI Taxonomy" id="1930274"/>
    <lineage>
        <taxon>Bacteria</taxon>
        <taxon>Pseudomonadati</taxon>
        <taxon>Planctomycetota</taxon>
        <taxon>Planctomycetia</taxon>
        <taxon>Pirellulales</taxon>
        <taxon>Pirellulaceae</taxon>
        <taxon>Roseimaritima</taxon>
    </lineage>
</organism>
<evidence type="ECO:0000256" key="1">
    <source>
        <dbReference type="SAM" id="Phobius"/>
    </source>
</evidence>
<gene>
    <name evidence="2" type="ORF">FF011L_04770</name>
</gene>
<keyword evidence="1" id="KW-1133">Transmembrane helix</keyword>
<accession>A0A517MA28</accession>
<dbReference type="Proteomes" id="UP000320672">
    <property type="component" value="Chromosome"/>
</dbReference>
<dbReference type="OrthoDB" id="5966279at2"/>
<feature type="transmembrane region" description="Helical" evidence="1">
    <location>
        <begin position="93"/>
        <end position="111"/>
    </location>
</feature>
<dbReference type="GO" id="GO:0015097">
    <property type="term" value="F:mercury ion transmembrane transporter activity"/>
    <property type="evidence" value="ECO:0007669"/>
    <property type="project" value="InterPro"/>
</dbReference>
<sequence>MLETIEPNSIVSRISASKSEAMSRWQDWVGIVASIGCAIHCAAMPFVIAFLPAFGVSFLADEGFHRVMAIACFVIAIAAFVPGFRHHRRWMPGSIAVAGLSMITVAAFGFSDDCCVACESPAATNLTVAACTDTCCEHAAADTVTDTDTQTLSGENTHIAASFFSSTYLTGLTPWITPIGGMLLVSAHLLNHRYRCACGCCETPTDQ</sequence>
<protein>
    <submittedName>
        <fullName evidence="2">MerC mercury resistance protein</fullName>
    </submittedName>
</protein>
<dbReference type="Pfam" id="PF03203">
    <property type="entry name" value="MerC"/>
    <property type="match status" value="1"/>
</dbReference>
<dbReference type="KEGG" id="rml:FF011L_04770"/>
<feature type="transmembrane region" description="Helical" evidence="1">
    <location>
        <begin position="63"/>
        <end position="81"/>
    </location>
</feature>
<keyword evidence="1" id="KW-0472">Membrane</keyword>
<name>A0A517MA28_9BACT</name>
<evidence type="ECO:0000313" key="2">
    <source>
        <dbReference type="EMBL" id="QDS91742.1"/>
    </source>
</evidence>
<dbReference type="RefSeq" id="WP_145349871.1">
    <property type="nucleotide sequence ID" value="NZ_CP036262.1"/>
</dbReference>
<reference evidence="2 3" key="1">
    <citation type="submission" date="2019-02" db="EMBL/GenBank/DDBJ databases">
        <title>Deep-cultivation of Planctomycetes and their phenomic and genomic characterization uncovers novel biology.</title>
        <authorList>
            <person name="Wiegand S."/>
            <person name="Jogler M."/>
            <person name="Boedeker C."/>
            <person name="Pinto D."/>
            <person name="Vollmers J."/>
            <person name="Rivas-Marin E."/>
            <person name="Kohn T."/>
            <person name="Peeters S.H."/>
            <person name="Heuer A."/>
            <person name="Rast P."/>
            <person name="Oberbeckmann S."/>
            <person name="Bunk B."/>
            <person name="Jeske O."/>
            <person name="Meyerdierks A."/>
            <person name="Storesund J.E."/>
            <person name="Kallscheuer N."/>
            <person name="Luecker S."/>
            <person name="Lage O.M."/>
            <person name="Pohl T."/>
            <person name="Merkel B.J."/>
            <person name="Hornburger P."/>
            <person name="Mueller R.-W."/>
            <person name="Bruemmer F."/>
            <person name="Labrenz M."/>
            <person name="Spormann A.M."/>
            <person name="Op den Camp H."/>
            <person name="Overmann J."/>
            <person name="Amann R."/>
            <person name="Jetten M.S.M."/>
            <person name="Mascher T."/>
            <person name="Medema M.H."/>
            <person name="Devos D.P."/>
            <person name="Kaster A.-K."/>
            <person name="Ovreas L."/>
            <person name="Rohde M."/>
            <person name="Galperin M.Y."/>
            <person name="Jogler C."/>
        </authorList>
    </citation>
    <scope>NUCLEOTIDE SEQUENCE [LARGE SCALE GENOMIC DNA]</scope>
    <source>
        <strain evidence="2 3">FF011L</strain>
    </source>
</reference>
<evidence type="ECO:0000313" key="3">
    <source>
        <dbReference type="Proteomes" id="UP000320672"/>
    </source>
</evidence>
<dbReference type="EMBL" id="CP036262">
    <property type="protein sequence ID" value="QDS91742.1"/>
    <property type="molecule type" value="Genomic_DNA"/>
</dbReference>